<dbReference type="AlphaFoldDB" id="A0A9W6WP50"/>
<comment type="caution">
    <text evidence="1">The sequence shown here is derived from an EMBL/GenBank/DDBJ whole genome shotgun (WGS) entry which is preliminary data.</text>
</comment>
<accession>A0A9W6WP50</accession>
<gene>
    <name evidence="1" type="ORF">Plil01_000126900</name>
</gene>
<evidence type="ECO:0000313" key="1">
    <source>
        <dbReference type="EMBL" id="GMF10466.1"/>
    </source>
</evidence>
<protein>
    <submittedName>
        <fullName evidence="1">Unnamed protein product</fullName>
    </submittedName>
</protein>
<organism evidence="1 2">
    <name type="scientific">Phytophthora lilii</name>
    <dbReference type="NCBI Taxonomy" id="2077276"/>
    <lineage>
        <taxon>Eukaryota</taxon>
        <taxon>Sar</taxon>
        <taxon>Stramenopiles</taxon>
        <taxon>Oomycota</taxon>
        <taxon>Peronosporomycetes</taxon>
        <taxon>Peronosporales</taxon>
        <taxon>Peronosporaceae</taxon>
        <taxon>Phytophthora</taxon>
    </lineage>
</organism>
<reference evidence="1" key="1">
    <citation type="submission" date="2023-04" db="EMBL/GenBank/DDBJ databases">
        <title>Phytophthora lilii NBRC 32176.</title>
        <authorList>
            <person name="Ichikawa N."/>
            <person name="Sato H."/>
            <person name="Tonouchi N."/>
        </authorList>
    </citation>
    <scope>NUCLEOTIDE SEQUENCE</scope>
    <source>
        <strain evidence="1">NBRC 32176</strain>
    </source>
</reference>
<dbReference type="Proteomes" id="UP001165083">
    <property type="component" value="Unassembled WGS sequence"/>
</dbReference>
<sequence>MVVKSANKAEAAPAHESALEKIAIHHLPNSNSDPSLLDECRVLPEALAWSQVQSIRQRPKIHACVD</sequence>
<proteinExistence type="predicted"/>
<name>A0A9W6WP50_9STRA</name>
<dbReference type="EMBL" id="BSXW01000041">
    <property type="protein sequence ID" value="GMF10466.1"/>
    <property type="molecule type" value="Genomic_DNA"/>
</dbReference>
<evidence type="ECO:0000313" key="2">
    <source>
        <dbReference type="Proteomes" id="UP001165083"/>
    </source>
</evidence>
<keyword evidence="2" id="KW-1185">Reference proteome</keyword>